<feature type="compositionally biased region" description="Low complexity" evidence="1">
    <location>
        <begin position="7"/>
        <end position="16"/>
    </location>
</feature>
<dbReference type="AlphaFoldDB" id="A0AAV8TIW9"/>
<organism evidence="2 3">
    <name type="scientific">Erythroxylum novogranatense</name>
    <dbReference type="NCBI Taxonomy" id="1862640"/>
    <lineage>
        <taxon>Eukaryota</taxon>
        <taxon>Viridiplantae</taxon>
        <taxon>Streptophyta</taxon>
        <taxon>Embryophyta</taxon>
        <taxon>Tracheophyta</taxon>
        <taxon>Spermatophyta</taxon>
        <taxon>Magnoliopsida</taxon>
        <taxon>eudicotyledons</taxon>
        <taxon>Gunneridae</taxon>
        <taxon>Pentapetalae</taxon>
        <taxon>rosids</taxon>
        <taxon>fabids</taxon>
        <taxon>Malpighiales</taxon>
        <taxon>Erythroxylaceae</taxon>
        <taxon>Erythroxylum</taxon>
    </lineage>
</organism>
<keyword evidence="3" id="KW-1185">Reference proteome</keyword>
<dbReference type="EMBL" id="JAIWQS010000005">
    <property type="protein sequence ID" value="KAJ8766163.1"/>
    <property type="molecule type" value="Genomic_DNA"/>
</dbReference>
<comment type="caution">
    <text evidence="2">The sequence shown here is derived from an EMBL/GenBank/DDBJ whole genome shotgun (WGS) entry which is preliminary data.</text>
</comment>
<reference evidence="2 3" key="1">
    <citation type="submission" date="2021-09" db="EMBL/GenBank/DDBJ databases">
        <title>Genomic insights and catalytic innovation underlie evolution of tropane alkaloids biosynthesis.</title>
        <authorList>
            <person name="Wang Y.-J."/>
            <person name="Tian T."/>
            <person name="Huang J.-P."/>
            <person name="Huang S.-X."/>
        </authorList>
    </citation>
    <scope>NUCLEOTIDE SEQUENCE [LARGE SCALE GENOMIC DNA]</scope>
    <source>
        <strain evidence="2">KIB-2018</strain>
        <tissue evidence="2">Leaf</tissue>
    </source>
</reference>
<accession>A0AAV8TIW9</accession>
<protein>
    <submittedName>
        <fullName evidence="2">Uncharacterized protein</fullName>
    </submittedName>
</protein>
<gene>
    <name evidence="2" type="ORF">K2173_021680</name>
</gene>
<sequence length="190" mass="19818">MNTRTNSSVSAASESSKTLNVGQDVAKVVDSEKTQVVELVTSKVQSKVQFEESVREDGEVGERGPCNGGDIMVRVMESEVYVDGVCLHSFNDGSGGNSNRGAMNEGDGSTKMCSKRESKDLDGGSGVFSEVGRDGIKDVGAKLPNLRAYFLGGSSRVDESKESGDLVGDASIGGLIDHSIGGGDDIDDKS</sequence>
<evidence type="ECO:0000313" key="2">
    <source>
        <dbReference type="EMBL" id="KAJ8766163.1"/>
    </source>
</evidence>
<dbReference type="Proteomes" id="UP001159364">
    <property type="component" value="Linkage Group LG05"/>
</dbReference>
<name>A0AAV8TIW9_9ROSI</name>
<evidence type="ECO:0000313" key="3">
    <source>
        <dbReference type="Proteomes" id="UP001159364"/>
    </source>
</evidence>
<proteinExistence type="predicted"/>
<evidence type="ECO:0000256" key="1">
    <source>
        <dbReference type="SAM" id="MobiDB-lite"/>
    </source>
</evidence>
<feature type="region of interest" description="Disordered" evidence="1">
    <location>
        <begin position="93"/>
        <end position="126"/>
    </location>
</feature>
<feature type="region of interest" description="Disordered" evidence="1">
    <location>
        <begin position="1"/>
        <end position="21"/>
    </location>
</feature>